<evidence type="ECO:0000256" key="3">
    <source>
        <dbReference type="ARBA" id="ARBA00022500"/>
    </source>
</evidence>
<evidence type="ECO:0000256" key="9">
    <source>
        <dbReference type="PROSITE-ProRule" id="PRU00284"/>
    </source>
</evidence>
<keyword evidence="6 11" id="KW-0472">Membrane</keyword>
<dbReference type="InterPro" id="IPR003660">
    <property type="entry name" value="HAMP_dom"/>
</dbReference>
<dbReference type="AlphaFoldDB" id="A0A553V2F1"/>
<keyword evidence="10" id="KW-0175">Coiled coil</keyword>
<organism evidence="14 15">
    <name type="scientific">Helicobacter mehlei</name>
    <dbReference type="NCBI Taxonomy" id="2316080"/>
    <lineage>
        <taxon>Bacteria</taxon>
        <taxon>Pseudomonadati</taxon>
        <taxon>Campylobacterota</taxon>
        <taxon>Epsilonproteobacteria</taxon>
        <taxon>Campylobacterales</taxon>
        <taxon>Helicobacteraceae</taxon>
        <taxon>Helicobacter</taxon>
    </lineage>
</organism>
<evidence type="ECO:0000313" key="14">
    <source>
        <dbReference type="EMBL" id="TSA86648.1"/>
    </source>
</evidence>
<dbReference type="SUPFAM" id="SSF58104">
    <property type="entry name" value="Methyl-accepting chemotaxis protein (MCP) signaling domain"/>
    <property type="match status" value="1"/>
</dbReference>
<evidence type="ECO:0000256" key="5">
    <source>
        <dbReference type="ARBA" id="ARBA00022989"/>
    </source>
</evidence>
<sequence>MGFKKKIALVLATVLLVGFGTFGVFIERFVQKIVVKSVKANLLEMAHSSTRWIAAWNEDDLRLFKIGLERVEALKITPNHLPNLEHLRAILSYTNQTLQALHVYIGLENGAMYSTLETPKGYDPRVRDWYKSAKSLKKAEFYGEIYKDAFTQKLVMAYSAPLYVDGEFVGAMGASVPLTFFTDHVSLLRFGEEVGVSILSDKGFVITSTRLEAGIDIHNSNSALKNLFDKIVARQEGVLVHTDQGQKEFLVFTTVPRYNWKIIARIPVSFALKSVSSLRILMFGISSFFLLLVLLVMISWIYYLAMPLERLNSLSLDLTKGSRDLTKRIPLTEEQKGKTKDEIISIAQHINTFIEHMQTIMLKFKSSGSSNANIAQSVRAKVIEIHKRASRAIEVLKGTYDRSESNANKVLDCLQNTNSNNEKLYSTGAQLQQVQEQMESLNARLNTNAKQSVEFSHKLEETSRSTDNIKEVLTIIDDIAAQTNLLALNAAIEAARAGEHGRGFAVVADEVRKLAEKTQNSLTSINSTINEMVQSVGDVNHSLNQNAQELVETAKLATSVQTIMQTSMQNIQEVIDNTRADVKELESVVAHTQEMNDEISQINTIASQNLEDISDIHKASDTFGDIANELNADLEKFKV</sequence>
<evidence type="ECO:0000256" key="11">
    <source>
        <dbReference type="SAM" id="Phobius"/>
    </source>
</evidence>
<dbReference type="InterPro" id="IPR033479">
    <property type="entry name" value="dCache_1"/>
</dbReference>
<dbReference type="GO" id="GO:0006935">
    <property type="term" value="P:chemotaxis"/>
    <property type="evidence" value="ECO:0007669"/>
    <property type="project" value="UniProtKB-KW"/>
</dbReference>
<proteinExistence type="inferred from homology"/>
<evidence type="ECO:0000256" key="2">
    <source>
        <dbReference type="ARBA" id="ARBA00022475"/>
    </source>
</evidence>
<reference evidence="14 15" key="3">
    <citation type="submission" date="2019-07" db="EMBL/GenBank/DDBJ databases">
        <authorList>
            <person name="Papic B."/>
        </authorList>
    </citation>
    <scope>NUCLEOTIDE SEQUENCE [LARGE SCALE GENOMIC DNA]</scope>
    <source>
        <strain evidence="14 15">L8b</strain>
    </source>
</reference>
<evidence type="ECO:0000256" key="8">
    <source>
        <dbReference type="ARBA" id="ARBA00029447"/>
    </source>
</evidence>
<evidence type="ECO:0000256" key="7">
    <source>
        <dbReference type="ARBA" id="ARBA00023224"/>
    </source>
</evidence>
<feature type="domain" description="HAMP" evidence="13">
    <location>
        <begin position="302"/>
        <end position="362"/>
    </location>
</feature>
<dbReference type="SMART" id="SM00283">
    <property type="entry name" value="MA"/>
    <property type="match status" value="1"/>
</dbReference>
<dbReference type="RefSeq" id="WP_120947687.1">
    <property type="nucleotide sequence ID" value="NZ_QXQP01000005.1"/>
</dbReference>
<evidence type="ECO:0000256" key="10">
    <source>
        <dbReference type="SAM" id="Coils"/>
    </source>
</evidence>
<evidence type="ECO:0000256" key="6">
    <source>
        <dbReference type="ARBA" id="ARBA00023136"/>
    </source>
</evidence>
<feature type="domain" description="Methyl-accepting transducer" evidence="12">
    <location>
        <begin position="367"/>
        <end position="624"/>
    </location>
</feature>
<keyword evidence="2" id="KW-1003">Cell membrane</keyword>
<keyword evidence="15" id="KW-1185">Reference proteome</keyword>
<dbReference type="PROSITE" id="PS50111">
    <property type="entry name" value="CHEMOTAXIS_TRANSDUC_2"/>
    <property type="match status" value="1"/>
</dbReference>
<feature type="transmembrane region" description="Helical" evidence="11">
    <location>
        <begin position="280"/>
        <end position="305"/>
    </location>
</feature>
<dbReference type="EMBL" id="VKGC01000002">
    <property type="protein sequence ID" value="TSA86648.1"/>
    <property type="molecule type" value="Genomic_DNA"/>
</dbReference>
<dbReference type="Gene3D" id="3.30.450.20">
    <property type="entry name" value="PAS domain"/>
    <property type="match status" value="2"/>
</dbReference>
<comment type="caution">
    <text evidence="14">The sequence shown here is derived from an EMBL/GenBank/DDBJ whole genome shotgun (WGS) entry which is preliminary data.</text>
</comment>
<evidence type="ECO:0000256" key="4">
    <source>
        <dbReference type="ARBA" id="ARBA00022692"/>
    </source>
</evidence>
<dbReference type="CDD" id="cd12913">
    <property type="entry name" value="PDC1_MCP_like"/>
    <property type="match status" value="1"/>
</dbReference>
<dbReference type="Proteomes" id="UP000319322">
    <property type="component" value="Unassembled WGS sequence"/>
</dbReference>
<dbReference type="PROSITE" id="PS50885">
    <property type="entry name" value="HAMP"/>
    <property type="match status" value="1"/>
</dbReference>
<keyword evidence="7 9" id="KW-0807">Transducer</keyword>
<dbReference type="Pfam" id="PF02743">
    <property type="entry name" value="dCache_1"/>
    <property type="match status" value="1"/>
</dbReference>
<evidence type="ECO:0000256" key="1">
    <source>
        <dbReference type="ARBA" id="ARBA00004651"/>
    </source>
</evidence>
<comment type="subcellular location">
    <subcellularLocation>
        <location evidence="1">Cell membrane</location>
        <topology evidence="1">Multi-pass membrane protein</topology>
    </subcellularLocation>
</comment>
<protein>
    <submittedName>
        <fullName evidence="14">Methyl-accepting chemotaxis protein</fullName>
    </submittedName>
</protein>
<evidence type="ECO:0000313" key="15">
    <source>
        <dbReference type="Proteomes" id="UP000319322"/>
    </source>
</evidence>
<reference evidence="14 15" key="2">
    <citation type="submission" date="2019-07" db="EMBL/GenBank/DDBJ databases">
        <title>Helicobacter labacensis sp. nov., Helicobacter mehlei sp. nov. and Helicobacter vulpis sp. nov., isolated from gastric mucosa of red fox (Vulpis vulpis).</title>
        <authorList>
            <person name="Kusar D."/>
            <person name="Gruntar I."/>
            <person name="Pate M."/>
            <person name="Zajc U."/>
            <person name="Ocepek M."/>
        </authorList>
    </citation>
    <scope>NUCLEOTIDE SEQUENCE [LARGE SCALE GENOMIC DNA]</scope>
    <source>
        <strain evidence="14 15">L8b</strain>
    </source>
</reference>
<evidence type="ECO:0000259" key="12">
    <source>
        <dbReference type="PROSITE" id="PS50111"/>
    </source>
</evidence>
<keyword evidence="3" id="KW-0145">Chemotaxis</keyword>
<dbReference type="GO" id="GO:0005886">
    <property type="term" value="C:plasma membrane"/>
    <property type="evidence" value="ECO:0007669"/>
    <property type="project" value="UniProtKB-SubCell"/>
</dbReference>
<keyword evidence="5 11" id="KW-1133">Transmembrane helix</keyword>
<name>A0A553V2F1_9HELI</name>
<gene>
    <name evidence="14" type="ORF">FNE76_01605</name>
</gene>
<evidence type="ECO:0000259" key="13">
    <source>
        <dbReference type="PROSITE" id="PS50885"/>
    </source>
</evidence>
<dbReference type="GO" id="GO:0007165">
    <property type="term" value="P:signal transduction"/>
    <property type="evidence" value="ECO:0007669"/>
    <property type="project" value="UniProtKB-KW"/>
</dbReference>
<keyword evidence="4 11" id="KW-0812">Transmembrane</keyword>
<dbReference type="Pfam" id="PF00015">
    <property type="entry name" value="MCPsignal"/>
    <property type="match status" value="1"/>
</dbReference>
<accession>A0A553V2F1</accession>
<feature type="coiled-coil region" evidence="10">
    <location>
        <begin position="568"/>
        <end position="595"/>
    </location>
</feature>
<dbReference type="Gene3D" id="1.10.287.950">
    <property type="entry name" value="Methyl-accepting chemotaxis protein"/>
    <property type="match status" value="1"/>
</dbReference>
<dbReference type="PANTHER" id="PTHR32089">
    <property type="entry name" value="METHYL-ACCEPTING CHEMOTAXIS PROTEIN MCPB"/>
    <property type="match status" value="1"/>
</dbReference>
<comment type="similarity">
    <text evidence="8">Belongs to the methyl-accepting chemotaxis (MCP) protein family.</text>
</comment>
<dbReference type="InterPro" id="IPR004089">
    <property type="entry name" value="MCPsignal_dom"/>
</dbReference>
<dbReference type="PANTHER" id="PTHR32089:SF114">
    <property type="entry name" value="METHYL-ACCEPTING CHEMOTAXIS PROTEIN MCPB"/>
    <property type="match status" value="1"/>
</dbReference>
<reference evidence="15" key="1">
    <citation type="submission" date="2019-07" db="EMBL/GenBank/DDBJ databases">
        <title>Helicobacter labacensis sp. nov., Helicobacter mehlei sp. nov. and Helicobacter vulpis sp. nov., isolated from gastric mucosa of red fox (Vulpis vulpis).</title>
        <authorList>
            <person name="Papic B."/>
        </authorList>
    </citation>
    <scope>NUCLEOTIDE SEQUENCE [LARGE SCALE GENOMIC DNA]</scope>
    <source>
        <strain evidence="15">L8b</strain>
    </source>
</reference>
<dbReference type="OrthoDB" id="5348717at2"/>